<dbReference type="FunFam" id="3.40.630.10:FF:000101">
    <property type="entry name" value="N-acetylated alpha-linked acidic dipeptidase like 1"/>
    <property type="match status" value="1"/>
</dbReference>
<protein>
    <recommendedName>
        <fullName evidence="2">Peptidase M28 domain-containing protein</fullName>
    </recommendedName>
</protein>
<dbReference type="PANTHER" id="PTHR10404">
    <property type="entry name" value="N-ACETYLATED-ALPHA-LINKED ACIDIC DIPEPTIDASE"/>
    <property type="match status" value="1"/>
</dbReference>
<dbReference type="InterPro" id="IPR007484">
    <property type="entry name" value="Peptidase_M28"/>
</dbReference>
<reference evidence="3" key="1">
    <citation type="submission" date="2023-06" db="EMBL/GenBank/DDBJ databases">
        <title>Genomic analysis of the entomopathogenic nematode Steinernema hermaphroditum.</title>
        <authorList>
            <person name="Schwarz E.M."/>
            <person name="Heppert J.K."/>
            <person name="Baniya A."/>
            <person name="Schwartz H.T."/>
            <person name="Tan C.-H."/>
            <person name="Antoshechkin I."/>
            <person name="Sternberg P.W."/>
            <person name="Goodrich-Blair H."/>
            <person name="Dillman A.R."/>
        </authorList>
    </citation>
    <scope>NUCLEOTIDE SEQUENCE</scope>
    <source>
        <strain evidence="3">PS9179</strain>
        <tissue evidence="3">Whole animal</tissue>
    </source>
</reference>
<feature type="domain" description="Peptidase M28" evidence="2">
    <location>
        <begin position="403"/>
        <end position="605"/>
    </location>
</feature>
<sequence length="641" mass="72580">MLRSLPVYILLPPALFCYYIGFTADCVHEFSARRNGTTWVSGEFNLTCLNGKITVANCITEGGAVVPLGARDYQVNGIEYSCLDDYAVVESSGEGSGELISGTEPFFESEKAKPAILEEEDVDCEQQTDYLKEHFLISCRTNKVVACVDMFGDTLTGGYFLLENYSLKFCKIYKNGRRARIENKGCFNGTEDDDVEDVNLHIPKYAVWRSGDFDLRCGDSGIHVYRCIVDEKEVYVGTAWLDSDDVLNILMAGATYWFLILFVPAVFCRNGLKEWMDNAVVDFLKKNIKWEHIRDHIEELSSVPHVAGSLNNELVADVIARKWKQAGLEDVHFLNYNVLLSSPNFREPNSISILDSNGKTTFKSTGRTPVVFPEQQHAFGADIDWVAYSDEGEVSADVVPIRNIVGYIRGSEEMDKYVILGNHHDAWVYGSVDPVSGTAVQLEMARAFVQTMKQHNWRPKRTIMFINFDAEEFGLLGSTEFVEEFTSMLKDRTIVYLNVDNVHANGSLHVSTIPSLYRVAYETAKLVDNPMVSESVAGRWTVYDTWKHYYPGNYAHLPEAPQMPIPGGNSDHAPFLNYLGLPVTHMSYQGKDTYLYPLYHTMYETPFLNEHLYDTRNLSVHRAVGQYWSLMAYQFADSPFH</sequence>
<dbReference type="Proteomes" id="UP001175271">
    <property type="component" value="Unassembled WGS sequence"/>
</dbReference>
<name>A0AA39H606_9BILA</name>
<evidence type="ECO:0000256" key="1">
    <source>
        <dbReference type="ARBA" id="ARBA00005634"/>
    </source>
</evidence>
<dbReference type="GO" id="GO:0004180">
    <property type="term" value="F:carboxypeptidase activity"/>
    <property type="evidence" value="ECO:0007669"/>
    <property type="project" value="TreeGrafter"/>
</dbReference>
<evidence type="ECO:0000313" key="4">
    <source>
        <dbReference type="Proteomes" id="UP001175271"/>
    </source>
</evidence>
<dbReference type="EMBL" id="JAUCMV010000005">
    <property type="protein sequence ID" value="KAK0399389.1"/>
    <property type="molecule type" value="Genomic_DNA"/>
</dbReference>
<organism evidence="3 4">
    <name type="scientific">Steinernema hermaphroditum</name>
    <dbReference type="NCBI Taxonomy" id="289476"/>
    <lineage>
        <taxon>Eukaryota</taxon>
        <taxon>Metazoa</taxon>
        <taxon>Ecdysozoa</taxon>
        <taxon>Nematoda</taxon>
        <taxon>Chromadorea</taxon>
        <taxon>Rhabditida</taxon>
        <taxon>Tylenchina</taxon>
        <taxon>Panagrolaimomorpha</taxon>
        <taxon>Strongyloidoidea</taxon>
        <taxon>Steinernematidae</taxon>
        <taxon>Steinernema</taxon>
    </lineage>
</organism>
<dbReference type="Pfam" id="PF04389">
    <property type="entry name" value="Peptidase_M28"/>
    <property type="match status" value="1"/>
</dbReference>
<proteinExistence type="inferred from homology"/>
<keyword evidence="4" id="KW-1185">Reference proteome</keyword>
<dbReference type="CDD" id="cd08022">
    <property type="entry name" value="M28_PSMA_like"/>
    <property type="match status" value="1"/>
</dbReference>
<dbReference type="Gene3D" id="3.40.630.10">
    <property type="entry name" value="Zn peptidases"/>
    <property type="match status" value="2"/>
</dbReference>
<accession>A0AA39H606</accession>
<evidence type="ECO:0000259" key="2">
    <source>
        <dbReference type="Pfam" id="PF04389"/>
    </source>
</evidence>
<comment type="caution">
    <text evidence="3">The sequence shown here is derived from an EMBL/GenBank/DDBJ whole genome shotgun (WGS) entry which is preliminary data.</text>
</comment>
<dbReference type="PANTHER" id="PTHR10404:SF77">
    <property type="entry name" value="GLUTAMATE CARBOXYPEPTIDASE 2 HOMOLOG"/>
    <property type="match status" value="1"/>
</dbReference>
<dbReference type="InterPro" id="IPR039373">
    <property type="entry name" value="Peptidase_M28B"/>
</dbReference>
<dbReference type="AlphaFoldDB" id="A0AA39H606"/>
<dbReference type="SUPFAM" id="SSF53187">
    <property type="entry name" value="Zn-dependent exopeptidases"/>
    <property type="match status" value="1"/>
</dbReference>
<comment type="similarity">
    <text evidence="1">Belongs to the peptidase M28 family. M28B subfamily.</text>
</comment>
<gene>
    <name evidence="3" type="ORF">QR680_003022</name>
</gene>
<evidence type="ECO:0000313" key="3">
    <source>
        <dbReference type="EMBL" id="KAK0399389.1"/>
    </source>
</evidence>